<proteinExistence type="inferred from homology"/>
<feature type="domain" description="RNA polymerase sigma factor 70 region 4 type 2" evidence="6">
    <location>
        <begin position="132"/>
        <end position="178"/>
    </location>
</feature>
<dbReference type="CDD" id="cd06171">
    <property type="entry name" value="Sigma70_r4"/>
    <property type="match status" value="1"/>
</dbReference>
<evidence type="ECO:0000256" key="4">
    <source>
        <dbReference type="ARBA" id="ARBA00023163"/>
    </source>
</evidence>
<keyword evidence="3" id="KW-0731">Sigma factor</keyword>
<evidence type="ECO:0008006" key="9">
    <source>
        <dbReference type="Google" id="ProtNLM"/>
    </source>
</evidence>
<evidence type="ECO:0000313" key="8">
    <source>
        <dbReference type="Proteomes" id="UP000231152"/>
    </source>
</evidence>
<evidence type="ECO:0000313" key="7">
    <source>
        <dbReference type="EMBL" id="PJE75868.1"/>
    </source>
</evidence>
<evidence type="ECO:0000259" key="6">
    <source>
        <dbReference type="Pfam" id="PF08281"/>
    </source>
</evidence>
<feature type="domain" description="RNA polymerase sigma-70 region 2" evidence="5">
    <location>
        <begin position="26"/>
        <end position="93"/>
    </location>
</feature>
<dbReference type="Pfam" id="PF04542">
    <property type="entry name" value="Sigma70_r2"/>
    <property type="match status" value="1"/>
</dbReference>
<dbReference type="SUPFAM" id="SSF88659">
    <property type="entry name" value="Sigma3 and sigma4 domains of RNA polymerase sigma factors"/>
    <property type="match status" value="1"/>
</dbReference>
<dbReference type="InterPro" id="IPR013324">
    <property type="entry name" value="RNA_pol_sigma_r3/r4-like"/>
</dbReference>
<dbReference type="InterPro" id="IPR013249">
    <property type="entry name" value="RNA_pol_sigma70_r4_t2"/>
</dbReference>
<dbReference type="InterPro" id="IPR007627">
    <property type="entry name" value="RNA_pol_sigma70_r2"/>
</dbReference>
<organism evidence="7 8">
    <name type="scientific">Candidatus Uhrbacteria bacterium CG10_big_fil_rev_8_21_14_0_10_48_11</name>
    <dbReference type="NCBI Taxonomy" id="1975037"/>
    <lineage>
        <taxon>Bacteria</taxon>
        <taxon>Candidatus Uhriibacteriota</taxon>
    </lineage>
</organism>
<dbReference type="InterPro" id="IPR039425">
    <property type="entry name" value="RNA_pol_sigma-70-like"/>
</dbReference>
<evidence type="ECO:0000256" key="3">
    <source>
        <dbReference type="ARBA" id="ARBA00023082"/>
    </source>
</evidence>
<keyword evidence="2" id="KW-0805">Transcription regulation</keyword>
<keyword evidence="4" id="KW-0804">Transcription</keyword>
<dbReference type="EMBL" id="PFET01000009">
    <property type="protein sequence ID" value="PJE75868.1"/>
    <property type="molecule type" value="Genomic_DNA"/>
</dbReference>
<comment type="caution">
    <text evidence="7">The sequence shown here is derived from an EMBL/GenBank/DDBJ whole genome shotgun (WGS) entry which is preliminary data.</text>
</comment>
<dbReference type="PANTHER" id="PTHR43133">
    <property type="entry name" value="RNA POLYMERASE ECF-TYPE SIGMA FACTO"/>
    <property type="match status" value="1"/>
</dbReference>
<dbReference type="GO" id="GO:0006352">
    <property type="term" value="P:DNA-templated transcription initiation"/>
    <property type="evidence" value="ECO:0007669"/>
    <property type="project" value="InterPro"/>
</dbReference>
<accession>A0A2M8LEI8</accession>
<evidence type="ECO:0000256" key="2">
    <source>
        <dbReference type="ARBA" id="ARBA00023015"/>
    </source>
</evidence>
<dbReference type="Proteomes" id="UP000231152">
    <property type="component" value="Unassembled WGS sequence"/>
</dbReference>
<protein>
    <recommendedName>
        <fullName evidence="9">RNA polymerase sigma factor</fullName>
    </recommendedName>
</protein>
<dbReference type="Gene3D" id="1.10.10.10">
    <property type="entry name" value="Winged helix-like DNA-binding domain superfamily/Winged helix DNA-binding domain"/>
    <property type="match status" value="1"/>
</dbReference>
<dbReference type="NCBIfam" id="TIGR02937">
    <property type="entry name" value="sigma70-ECF"/>
    <property type="match status" value="1"/>
</dbReference>
<dbReference type="GO" id="GO:0016987">
    <property type="term" value="F:sigma factor activity"/>
    <property type="evidence" value="ECO:0007669"/>
    <property type="project" value="UniProtKB-KW"/>
</dbReference>
<dbReference type="SUPFAM" id="SSF88946">
    <property type="entry name" value="Sigma2 domain of RNA polymerase sigma factors"/>
    <property type="match status" value="1"/>
</dbReference>
<evidence type="ECO:0000256" key="1">
    <source>
        <dbReference type="ARBA" id="ARBA00010641"/>
    </source>
</evidence>
<dbReference type="AlphaFoldDB" id="A0A2M8LEI8"/>
<dbReference type="GO" id="GO:0003677">
    <property type="term" value="F:DNA binding"/>
    <property type="evidence" value="ECO:0007669"/>
    <property type="project" value="InterPro"/>
</dbReference>
<comment type="similarity">
    <text evidence="1">Belongs to the sigma-70 factor family. ECF subfamily.</text>
</comment>
<dbReference type="Gene3D" id="1.10.1740.10">
    <property type="match status" value="1"/>
</dbReference>
<dbReference type="InterPro" id="IPR013325">
    <property type="entry name" value="RNA_pol_sigma_r2"/>
</dbReference>
<gene>
    <name evidence="7" type="ORF">COV04_02900</name>
</gene>
<reference evidence="7 8" key="1">
    <citation type="submission" date="2017-09" db="EMBL/GenBank/DDBJ databases">
        <title>Depth-based differentiation of microbial function through sediment-hosted aquifers and enrichment of novel symbionts in the deep terrestrial subsurface.</title>
        <authorList>
            <person name="Probst A.J."/>
            <person name="Ladd B."/>
            <person name="Jarett J.K."/>
            <person name="Geller-Mcgrath D.E."/>
            <person name="Sieber C.M."/>
            <person name="Emerson J.B."/>
            <person name="Anantharaman K."/>
            <person name="Thomas B.C."/>
            <person name="Malmstrom R."/>
            <person name="Stieglmeier M."/>
            <person name="Klingl A."/>
            <person name="Woyke T."/>
            <person name="Ryan C.M."/>
            <person name="Banfield J.F."/>
        </authorList>
    </citation>
    <scope>NUCLEOTIDE SEQUENCE [LARGE SCALE GENOMIC DNA]</scope>
    <source>
        <strain evidence="7">CG10_big_fil_rev_8_21_14_0_10_48_11</strain>
    </source>
</reference>
<dbReference type="Pfam" id="PF08281">
    <property type="entry name" value="Sigma70_r4_2"/>
    <property type="match status" value="1"/>
</dbReference>
<name>A0A2M8LEI8_9BACT</name>
<evidence type="ECO:0000259" key="5">
    <source>
        <dbReference type="Pfam" id="PF04542"/>
    </source>
</evidence>
<dbReference type="InterPro" id="IPR036388">
    <property type="entry name" value="WH-like_DNA-bd_sf"/>
</dbReference>
<dbReference type="InterPro" id="IPR014284">
    <property type="entry name" value="RNA_pol_sigma-70_dom"/>
</dbReference>
<sequence>MQNTPWREKILLYRLYDRDADAFGELYDVYAPRIYRYIYFKVSSSVEAEDLTADVFLKTWEYVQKREDKITSFRPFVYRLARNVVIDHYRSRAKDSVTASAELMARVMEPVEQSFAVNLSFRSDLETVTKGLAAIKDEYREVILLRYIEDYSIAEVAKILEKSRGAIRVTTHRALDALREAVTNIESSTTQQ</sequence>
<dbReference type="PANTHER" id="PTHR43133:SF57">
    <property type="entry name" value="RNA POLYMERASE SIGMA-70 FACTOR"/>
    <property type="match status" value="1"/>
</dbReference>